<evidence type="ECO:0000313" key="3">
    <source>
        <dbReference type="Proteomes" id="UP001498398"/>
    </source>
</evidence>
<name>A0ABR1JGV8_9AGAR</name>
<dbReference type="EMBL" id="JBANRG010000018">
    <property type="protein sequence ID" value="KAK7458100.1"/>
    <property type="molecule type" value="Genomic_DNA"/>
</dbReference>
<feature type="compositionally biased region" description="Polar residues" evidence="1">
    <location>
        <begin position="1"/>
        <end position="12"/>
    </location>
</feature>
<dbReference type="InterPro" id="IPR013083">
    <property type="entry name" value="Znf_RING/FYVE/PHD"/>
</dbReference>
<sequence>MKPRQNAPNHIQTAVPDEECDLDLGAESPKSLLHEDIQGSPETNPVSLPEDPEHAKEWKESGLAVHTTVPPRPRDWHSQSYSERWEEDQQRQRKMKQKSRKGDENECNICFDPAFQPRRTPCCKTLYCLEHITDWLTGPDSAGQCPSCNTPCGISNGHVVLKESINFQTSNKGHPDNGSSETLTPVAVYADTMHHPLTETVVDTGGIKVRGEA</sequence>
<feature type="compositionally biased region" description="Basic and acidic residues" evidence="1">
    <location>
        <begin position="51"/>
        <end position="60"/>
    </location>
</feature>
<feature type="compositionally biased region" description="Basic and acidic residues" evidence="1">
    <location>
        <begin position="72"/>
        <end position="91"/>
    </location>
</feature>
<dbReference type="SUPFAM" id="SSF57850">
    <property type="entry name" value="RING/U-box"/>
    <property type="match status" value="1"/>
</dbReference>
<comment type="caution">
    <text evidence="2">The sequence shown here is derived from an EMBL/GenBank/DDBJ whole genome shotgun (WGS) entry which is preliminary data.</text>
</comment>
<accession>A0ABR1JGV8</accession>
<organism evidence="2 3">
    <name type="scientific">Marasmiellus scandens</name>
    <dbReference type="NCBI Taxonomy" id="2682957"/>
    <lineage>
        <taxon>Eukaryota</taxon>
        <taxon>Fungi</taxon>
        <taxon>Dikarya</taxon>
        <taxon>Basidiomycota</taxon>
        <taxon>Agaricomycotina</taxon>
        <taxon>Agaricomycetes</taxon>
        <taxon>Agaricomycetidae</taxon>
        <taxon>Agaricales</taxon>
        <taxon>Marasmiineae</taxon>
        <taxon>Omphalotaceae</taxon>
        <taxon>Marasmiellus</taxon>
    </lineage>
</organism>
<evidence type="ECO:0000313" key="2">
    <source>
        <dbReference type="EMBL" id="KAK7458100.1"/>
    </source>
</evidence>
<proteinExistence type="predicted"/>
<protein>
    <recommendedName>
        <fullName evidence="4">RING-type domain-containing protein</fullName>
    </recommendedName>
</protein>
<keyword evidence="3" id="KW-1185">Reference proteome</keyword>
<feature type="region of interest" description="Disordered" evidence="1">
    <location>
        <begin position="1"/>
        <end position="104"/>
    </location>
</feature>
<dbReference type="Gene3D" id="3.30.40.10">
    <property type="entry name" value="Zinc/RING finger domain, C3HC4 (zinc finger)"/>
    <property type="match status" value="1"/>
</dbReference>
<dbReference type="Proteomes" id="UP001498398">
    <property type="component" value="Unassembled WGS sequence"/>
</dbReference>
<reference evidence="2 3" key="1">
    <citation type="submission" date="2024-01" db="EMBL/GenBank/DDBJ databases">
        <title>A draft genome for the cacao thread blight pathogen Marasmiellus scandens.</title>
        <authorList>
            <person name="Baruah I.K."/>
            <person name="Leung J."/>
            <person name="Bukari Y."/>
            <person name="Amoako-Attah I."/>
            <person name="Meinhardt L.W."/>
            <person name="Bailey B.A."/>
            <person name="Cohen S.P."/>
        </authorList>
    </citation>
    <scope>NUCLEOTIDE SEQUENCE [LARGE SCALE GENOMIC DNA]</scope>
    <source>
        <strain evidence="2 3">GH-19</strain>
    </source>
</reference>
<evidence type="ECO:0000256" key="1">
    <source>
        <dbReference type="SAM" id="MobiDB-lite"/>
    </source>
</evidence>
<evidence type="ECO:0008006" key="4">
    <source>
        <dbReference type="Google" id="ProtNLM"/>
    </source>
</evidence>
<gene>
    <name evidence="2" type="ORF">VKT23_010007</name>
</gene>